<dbReference type="Gene3D" id="3.40.50.720">
    <property type="entry name" value="NAD(P)-binding Rossmann-like Domain"/>
    <property type="match status" value="1"/>
</dbReference>
<name>A0AAV9PYL0_9PEZI</name>
<reference evidence="2 3" key="1">
    <citation type="submission" date="2023-06" db="EMBL/GenBank/DDBJ databases">
        <title>Black Yeasts Isolated from many extreme environments.</title>
        <authorList>
            <person name="Coleine C."/>
            <person name="Stajich J.E."/>
            <person name="Selbmann L."/>
        </authorList>
    </citation>
    <scope>NUCLEOTIDE SEQUENCE [LARGE SCALE GENOMIC DNA]</scope>
    <source>
        <strain evidence="2 3">CCFEE 5887</strain>
    </source>
</reference>
<proteinExistence type="predicted"/>
<feature type="domain" description="NmrA-like" evidence="1">
    <location>
        <begin position="13"/>
        <end position="90"/>
    </location>
</feature>
<evidence type="ECO:0000313" key="2">
    <source>
        <dbReference type="EMBL" id="KAK5530464.1"/>
    </source>
</evidence>
<dbReference type="PANTHER" id="PTHR48079:SF6">
    <property type="entry name" value="NAD(P)-BINDING DOMAIN-CONTAINING PROTEIN-RELATED"/>
    <property type="match status" value="1"/>
</dbReference>
<dbReference type="Proteomes" id="UP001345827">
    <property type="component" value="Unassembled WGS sequence"/>
</dbReference>
<dbReference type="InterPro" id="IPR008030">
    <property type="entry name" value="NmrA-like"/>
</dbReference>
<dbReference type="SUPFAM" id="SSF51735">
    <property type="entry name" value="NAD(P)-binding Rossmann-fold domains"/>
    <property type="match status" value="1"/>
</dbReference>
<gene>
    <name evidence="2" type="ORF">LTR25_009042</name>
</gene>
<evidence type="ECO:0000259" key="1">
    <source>
        <dbReference type="Pfam" id="PF05368"/>
    </source>
</evidence>
<dbReference type="PANTHER" id="PTHR48079">
    <property type="entry name" value="PROTEIN YEEZ"/>
    <property type="match status" value="1"/>
</dbReference>
<dbReference type="Pfam" id="PF05368">
    <property type="entry name" value="NmrA"/>
    <property type="match status" value="1"/>
</dbReference>
<sequence length="98" mass="10437">MGVWSSGPAPESKSQLFLTGATGYVGGQALHAIASTIPSSQVTITCLVRTVEKGKLVQKAYPEHVRIVVGDLDDVEIIEKECQKSQAVLRQLPTSSSI</sequence>
<protein>
    <recommendedName>
        <fullName evidence="1">NmrA-like domain-containing protein</fullName>
    </recommendedName>
</protein>
<dbReference type="InterPro" id="IPR051783">
    <property type="entry name" value="NAD(P)-dependent_oxidoreduct"/>
</dbReference>
<dbReference type="GO" id="GO:0004029">
    <property type="term" value="F:aldehyde dehydrogenase (NAD+) activity"/>
    <property type="evidence" value="ECO:0007669"/>
    <property type="project" value="TreeGrafter"/>
</dbReference>
<organism evidence="2 3">
    <name type="scientific">Vermiconidia calcicola</name>
    <dbReference type="NCBI Taxonomy" id="1690605"/>
    <lineage>
        <taxon>Eukaryota</taxon>
        <taxon>Fungi</taxon>
        <taxon>Dikarya</taxon>
        <taxon>Ascomycota</taxon>
        <taxon>Pezizomycotina</taxon>
        <taxon>Dothideomycetes</taxon>
        <taxon>Dothideomycetidae</taxon>
        <taxon>Mycosphaerellales</taxon>
        <taxon>Extremaceae</taxon>
        <taxon>Vermiconidia</taxon>
    </lineage>
</organism>
<dbReference type="InterPro" id="IPR036291">
    <property type="entry name" value="NAD(P)-bd_dom_sf"/>
</dbReference>
<dbReference type="GO" id="GO:0005737">
    <property type="term" value="C:cytoplasm"/>
    <property type="evidence" value="ECO:0007669"/>
    <property type="project" value="TreeGrafter"/>
</dbReference>
<comment type="caution">
    <text evidence="2">The sequence shown here is derived from an EMBL/GenBank/DDBJ whole genome shotgun (WGS) entry which is preliminary data.</text>
</comment>
<evidence type="ECO:0000313" key="3">
    <source>
        <dbReference type="Proteomes" id="UP001345827"/>
    </source>
</evidence>
<dbReference type="EMBL" id="JAXLQG010000019">
    <property type="protein sequence ID" value="KAK5530464.1"/>
    <property type="molecule type" value="Genomic_DNA"/>
</dbReference>
<keyword evidence="3" id="KW-1185">Reference proteome</keyword>
<dbReference type="AlphaFoldDB" id="A0AAV9PYL0"/>
<accession>A0AAV9PYL0</accession>